<dbReference type="PROSITE" id="PS52016">
    <property type="entry name" value="TONB_DEPENDENT_REC_3"/>
    <property type="match status" value="1"/>
</dbReference>
<keyword evidence="4 7" id="KW-0812">Transmembrane</keyword>
<dbReference type="SUPFAM" id="SSF56935">
    <property type="entry name" value="Porins"/>
    <property type="match status" value="1"/>
</dbReference>
<evidence type="ECO:0000256" key="7">
    <source>
        <dbReference type="PROSITE-ProRule" id="PRU01360"/>
    </source>
</evidence>
<dbReference type="InterPro" id="IPR037066">
    <property type="entry name" value="Plug_dom_sf"/>
</dbReference>
<keyword evidence="8" id="KW-1133">Transmembrane helix</keyword>
<keyword evidence="6 7" id="KW-0998">Cell outer membrane</keyword>
<dbReference type="Proteomes" id="UP000831113">
    <property type="component" value="Chromosome"/>
</dbReference>
<feature type="transmembrane region" description="Helical" evidence="8">
    <location>
        <begin position="20"/>
        <end position="40"/>
    </location>
</feature>
<dbReference type="InterPro" id="IPR039426">
    <property type="entry name" value="TonB-dep_rcpt-like"/>
</dbReference>
<dbReference type="InterPro" id="IPR036942">
    <property type="entry name" value="Beta-barrel_TonB_sf"/>
</dbReference>
<protein>
    <submittedName>
        <fullName evidence="10">SusC/RagA family TonB-linked outer membrane protein</fullName>
    </submittedName>
</protein>
<dbReference type="InterPro" id="IPR023997">
    <property type="entry name" value="TonB-dep_OMP_SusC/RagA_CS"/>
</dbReference>
<keyword evidence="3 7" id="KW-1134">Transmembrane beta strand</keyword>
<evidence type="ECO:0000256" key="1">
    <source>
        <dbReference type="ARBA" id="ARBA00004571"/>
    </source>
</evidence>
<dbReference type="NCBIfam" id="TIGR04057">
    <property type="entry name" value="SusC_RagA_signa"/>
    <property type="match status" value="1"/>
</dbReference>
<organism evidence="10 11">
    <name type="scientific">Hymenobacter tibetensis</name>
    <dbReference type="NCBI Taxonomy" id="497967"/>
    <lineage>
        <taxon>Bacteria</taxon>
        <taxon>Pseudomonadati</taxon>
        <taxon>Bacteroidota</taxon>
        <taxon>Cytophagia</taxon>
        <taxon>Cytophagales</taxon>
        <taxon>Hymenobacteraceae</taxon>
        <taxon>Hymenobacter</taxon>
    </lineage>
</organism>
<evidence type="ECO:0000256" key="2">
    <source>
        <dbReference type="ARBA" id="ARBA00022448"/>
    </source>
</evidence>
<dbReference type="NCBIfam" id="TIGR04056">
    <property type="entry name" value="OMP_RagA_SusC"/>
    <property type="match status" value="1"/>
</dbReference>
<dbReference type="SUPFAM" id="SSF49464">
    <property type="entry name" value="Carboxypeptidase regulatory domain-like"/>
    <property type="match status" value="1"/>
</dbReference>
<evidence type="ECO:0000256" key="3">
    <source>
        <dbReference type="ARBA" id="ARBA00022452"/>
    </source>
</evidence>
<dbReference type="RefSeq" id="WP_243799118.1">
    <property type="nucleotide sequence ID" value="NZ_CP094669.1"/>
</dbReference>
<keyword evidence="2 7" id="KW-0813">Transport</keyword>
<dbReference type="InterPro" id="IPR012910">
    <property type="entry name" value="Plug_dom"/>
</dbReference>
<dbReference type="Pfam" id="PF07715">
    <property type="entry name" value="Plug"/>
    <property type="match status" value="1"/>
</dbReference>
<reference evidence="10 11" key="1">
    <citation type="submission" date="2022-03" db="EMBL/GenBank/DDBJ databases">
        <title>Hymenobactersp. isolated from the air.</title>
        <authorList>
            <person name="Won M."/>
            <person name="Kwon S.-W."/>
        </authorList>
    </citation>
    <scope>NUCLEOTIDE SEQUENCE [LARGE SCALE GENOMIC DNA]</scope>
    <source>
        <strain evidence="10 11">KACC 21982</strain>
    </source>
</reference>
<evidence type="ECO:0000256" key="6">
    <source>
        <dbReference type="ARBA" id="ARBA00023237"/>
    </source>
</evidence>
<dbReference type="Gene3D" id="2.170.130.10">
    <property type="entry name" value="TonB-dependent receptor, plug domain"/>
    <property type="match status" value="1"/>
</dbReference>
<dbReference type="InterPro" id="IPR008969">
    <property type="entry name" value="CarboxyPept-like_regulatory"/>
</dbReference>
<dbReference type="Gene3D" id="2.40.170.20">
    <property type="entry name" value="TonB-dependent receptor, beta-barrel domain"/>
    <property type="match status" value="1"/>
</dbReference>
<dbReference type="EMBL" id="CP094669">
    <property type="protein sequence ID" value="UOG75206.1"/>
    <property type="molecule type" value="Genomic_DNA"/>
</dbReference>
<gene>
    <name evidence="10" type="ORF">MTX78_01085</name>
</gene>
<dbReference type="Pfam" id="PF13715">
    <property type="entry name" value="CarbopepD_reg_2"/>
    <property type="match status" value="1"/>
</dbReference>
<comment type="similarity">
    <text evidence="7">Belongs to the TonB-dependent receptor family.</text>
</comment>
<dbReference type="Gene3D" id="2.60.40.1120">
    <property type="entry name" value="Carboxypeptidase-like, regulatory domain"/>
    <property type="match status" value="1"/>
</dbReference>
<proteinExistence type="inferred from homology"/>
<comment type="subcellular location">
    <subcellularLocation>
        <location evidence="1 7">Cell outer membrane</location>
        <topology evidence="1 7">Multi-pass membrane protein</topology>
    </subcellularLocation>
</comment>
<evidence type="ECO:0000313" key="10">
    <source>
        <dbReference type="EMBL" id="UOG75206.1"/>
    </source>
</evidence>
<keyword evidence="5 7" id="KW-0472">Membrane</keyword>
<accession>A0ABY4D255</accession>
<evidence type="ECO:0000313" key="11">
    <source>
        <dbReference type="Proteomes" id="UP000831113"/>
    </source>
</evidence>
<keyword evidence="11" id="KW-1185">Reference proteome</keyword>
<evidence type="ECO:0000259" key="9">
    <source>
        <dbReference type="Pfam" id="PF07715"/>
    </source>
</evidence>
<evidence type="ECO:0000256" key="5">
    <source>
        <dbReference type="ARBA" id="ARBA00023136"/>
    </source>
</evidence>
<evidence type="ECO:0000256" key="4">
    <source>
        <dbReference type="ARBA" id="ARBA00022692"/>
    </source>
</evidence>
<feature type="domain" description="TonB-dependent receptor plug" evidence="9">
    <location>
        <begin position="138"/>
        <end position="267"/>
    </location>
</feature>
<dbReference type="InterPro" id="IPR023996">
    <property type="entry name" value="TonB-dep_OMP_SusC/RagA"/>
</dbReference>
<sequence>MTNNWYKSYDQPGTARAGTLPLALMKLLTFSMLMLVLPLLSQAQNTRTITGKVLDAQANGLPGVTVVVTGTTVGASTGADGGFELQAPATATTLTISYVGFTSQQVSITDKTSVQVTLKENAQALGDVVVVGYGTARKQDVTGAVAVIGEKDFNRGTFTSPDQLLQGRVSGVQVSNNSGQPGGPSSIRIRGNSAVTGTGQPLYVVDGVPLDGRTARPGAGLASSIDAGSGADSNPLNFLNPDDIETFTVLKDASATAIYGSRAAYGVVLITTKKGNTGAPTLSVGASTGFSNLLRRPEYLDAGQYREALAYYGLPTSGPTSADKGSSVDALDEILRTGYFQNYNVSMSGGSETGRYRLSLGYLDQDGIVRKTGFKKYSANLSTNLQFLESKKLGLDVNISTSQFREALANITTDAGYRGSLIGQALQWNPTQSLRNPDGTLFIQPGDVINPLAAQELYDDNSRVNTILASIAPSYKFTDWLNYRLLLSVNYNSGERRVSIDQRLINYPGILNQGFAGISNTELSTQQIAHTLNFNKAIVTDLNLNAVLGYEYTNFINKGSSLSGFGNANTGGFGSLGLDYTDYLQTTSTGNRSIRSFNDPTYELQSFFGRAIFNFKERYVLTGTIRRDESSKFGSNNRVGYFPSFAAAWDLSKEGFFPAEQLTQLKLRAGYGLTGNQEFPAGSAQDRYEILDNGLQRPSTSRNPDLKWQADRQFNVGIDIGAFNNRLTFSADYFNKTTSDILFPTVPGQPAPQIQALFWKNLDGKIVNKGVEMALNTTLVSSEKAEVSFNANATFIRNEVKDLVGPAIITGAINGQGLSGATSQLITNGYPINSFFLREFAGLDDSGASIYPNGDLATYAGSPNPRTLLGFGLNARYSKLSLIANMTGVFGQYIYNNTLNAVGNIGQIGASKNIALSTFRSSVKEALGNAGSASTRYLEKGDFLKMSNLTLAYALGDVAGFMKGARVYVTGQNLFVITNYDGFDPEVNTVKTGSNRVPSVGIDYLPYPSARTFTLGVNFNL</sequence>
<name>A0ABY4D255_9BACT</name>
<evidence type="ECO:0000256" key="8">
    <source>
        <dbReference type="SAM" id="Phobius"/>
    </source>
</evidence>